<dbReference type="Gene3D" id="3.40.50.300">
    <property type="entry name" value="P-loop containing nucleotide triphosphate hydrolases"/>
    <property type="match status" value="1"/>
</dbReference>
<accession>A9WSK7</accession>
<dbReference type="CDD" id="cd03214">
    <property type="entry name" value="ABC_Iron-Siderophores_B12_Hemin"/>
    <property type="match status" value="1"/>
</dbReference>
<dbReference type="InterPro" id="IPR003593">
    <property type="entry name" value="AAA+_ATPase"/>
</dbReference>
<dbReference type="SUPFAM" id="SSF52540">
    <property type="entry name" value="P-loop containing nucleoside triphosphate hydrolases"/>
    <property type="match status" value="1"/>
</dbReference>
<dbReference type="InterPro" id="IPR003439">
    <property type="entry name" value="ABC_transporter-like_ATP-bd"/>
</dbReference>
<name>A9WSK7_RENSM</name>
<dbReference type="InterPro" id="IPR017871">
    <property type="entry name" value="ABC_transporter-like_CS"/>
</dbReference>
<feature type="domain" description="ABC transporter" evidence="4">
    <location>
        <begin position="3"/>
        <end position="240"/>
    </location>
</feature>
<keyword evidence="2" id="KW-0547">Nucleotide-binding</keyword>
<dbReference type="AlphaFoldDB" id="A9WSK7"/>
<dbReference type="HOGENOM" id="CLU_000604_1_11_11"/>
<keyword evidence="1" id="KW-0813">Transport</keyword>
<evidence type="ECO:0000256" key="1">
    <source>
        <dbReference type="ARBA" id="ARBA00022448"/>
    </source>
</evidence>
<keyword evidence="6" id="KW-1185">Reference proteome</keyword>
<dbReference type="PANTHER" id="PTHR42794">
    <property type="entry name" value="HEMIN IMPORT ATP-BINDING PROTEIN HMUV"/>
    <property type="match status" value="1"/>
</dbReference>
<dbReference type="GO" id="GO:0005524">
    <property type="term" value="F:ATP binding"/>
    <property type="evidence" value="ECO:0007669"/>
    <property type="project" value="UniProtKB-KW"/>
</dbReference>
<dbReference type="STRING" id="288705.RSal33209_2063"/>
<dbReference type="Proteomes" id="UP000002007">
    <property type="component" value="Chromosome"/>
</dbReference>
<evidence type="ECO:0000313" key="5">
    <source>
        <dbReference type="EMBL" id="ABY23795.1"/>
    </source>
</evidence>
<dbReference type="eggNOG" id="COG1120">
    <property type="taxonomic scope" value="Bacteria"/>
</dbReference>
<evidence type="ECO:0000313" key="6">
    <source>
        <dbReference type="Proteomes" id="UP000002007"/>
    </source>
</evidence>
<dbReference type="PANTHER" id="PTHR42794:SF2">
    <property type="entry name" value="ABC TRANSPORTER ATP-BINDING PROTEIN"/>
    <property type="match status" value="1"/>
</dbReference>
<dbReference type="InterPro" id="IPR027417">
    <property type="entry name" value="P-loop_NTPase"/>
</dbReference>
<proteinExistence type="predicted"/>
<dbReference type="PROSITE" id="PS50893">
    <property type="entry name" value="ABC_TRANSPORTER_2"/>
    <property type="match status" value="1"/>
</dbReference>
<protein>
    <submittedName>
        <fullName evidence="5">Putative Iron(III) transport ATP-binding protein</fullName>
    </submittedName>
</protein>
<dbReference type="PROSITE" id="PS00211">
    <property type="entry name" value="ABC_TRANSPORTER_1"/>
    <property type="match status" value="1"/>
</dbReference>
<dbReference type="FunFam" id="3.40.50.300:FF:000134">
    <property type="entry name" value="Iron-enterobactin ABC transporter ATP-binding protein"/>
    <property type="match status" value="1"/>
</dbReference>
<gene>
    <name evidence="5" type="ordered locus">RSal33209_2063</name>
</gene>
<evidence type="ECO:0000256" key="3">
    <source>
        <dbReference type="ARBA" id="ARBA00022840"/>
    </source>
</evidence>
<dbReference type="EMBL" id="CP000910">
    <property type="protein sequence ID" value="ABY23795.1"/>
    <property type="molecule type" value="Genomic_DNA"/>
</dbReference>
<dbReference type="SMART" id="SM00382">
    <property type="entry name" value="AAA"/>
    <property type="match status" value="1"/>
</dbReference>
<dbReference type="RefSeq" id="WP_012245465.1">
    <property type="nucleotide sequence ID" value="NC_010168.1"/>
</dbReference>
<dbReference type="Pfam" id="PF00005">
    <property type="entry name" value="ABC_tran"/>
    <property type="match status" value="1"/>
</dbReference>
<dbReference type="GO" id="GO:0016887">
    <property type="term" value="F:ATP hydrolysis activity"/>
    <property type="evidence" value="ECO:0007669"/>
    <property type="project" value="InterPro"/>
</dbReference>
<evidence type="ECO:0000256" key="2">
    <source>
        <dbReference type="ARBA" id="ARBA00022741"/>
    </source>
</evidence>
<sequence>MSLQLENVSVTLEHREVLHQANLTLAAGSITAVVGPNGSGKSTLLRAAYRAIKPASGQVRMAGDDIWRLSAKEAARRRAVLPQQQSAGLGFSSEEIVTMGRTPHARPLQGLQRHDYDLINAAFAEAQCTDLRHRAFSSLSGGEKQRVLLARAICQDTQLLILDEPTNHLDIAAQLSMLELLQSIIARRPERAALLALHDLNHALAYADQLLLLDQGRIVASGTPEMVLNEENMKSVFGVQSKLAQNPLTGSMCLSFAPLTSPSRGSRQKPVMAP</sequence>
<dbReference type="KEGG" id="rsa:RSal33209_2063"/>
<keyword evidence="3 5" id="KW-0067">ATP-binding</keyword>
<organism evidence="5 6">
    <name type="scientific">Renibacterium salmoninarum (strain ATCC 33209 / DSM 20767 / JCM 11484 / NBRC 15589 / NCIMB 2235)</name>
    <dbReference type="NCBI Taxonomy" id="288705"/>
    <lineage>
        <taxon>Bacteria</taxon>
        <taxon>Bacillati</taxon>
        <taxon>Actinomycetota</taxon>
        <taxon>Actinomycetes</taxon>
        <taxon>Micrococcales</taxon>
        <taxon>Micrococcaceae</taxon>
        <taxon>Renibacterium</taxon>
    </lineage>
</organism>
<reference evidence="6" key="1">
    <citation type="journal article" date="2008" name="J. Bacteriol.">
        <title>Genome sequence of the fish pathogen Renibacterium salmoninarum suggests reductive evolution away from an environmental Arthrobacter ancestor.</title>
        <authorList>
            <person name="Wiens G.D."/>
            <person name="Rockey D.D."/>
            <person name="Wu Z."/>
            <person name="Chang J."/>
            <person name="Levy R."/>
            <person name="Crane S."/>
            <person name="Chen D.S."/>
            <person name="Capri G.R."/>
            <person name="Burnett J.R."/>
            <person name="Sudheesh P.S."/>
            <person name="Schipma M.J."/>
            <person name="Burd H."/>
            <person name="Bhattacharyya A."/>
            <person name="Rhodes L.D."/>
            <person name="Kaul R."/>
            <person name="Strom M.S."/>
        </authorList>
    </citation>
    <scope>NUCLEOTIDE SEQUENCE [LARGE SCALE GENOMIC DNA]</scope>
    <source>
        <strain evidence="6">ATCC 33209 / DSM 20767 / JCM 11484 / NBRC 15589 / NCIMB 2235</strain>
    </source>
</reference>
<evidence type="ECO:0000259" key="4">
    <source>
        <dbReference type="PROSITE" id="PS50893"/>
    </source>
</evidence>